<dbReference type="InterPro" id="IPR050560">
    <property type="entry name" value="MYB_TF"/>
</dbReference>
<dbReference type="GO" id="GO:0000978">
    <property type="term" value="F:RNA polymerase II cis-regulatory region sequence-specific DNA binding"/>
    <property type="evidence" value="ECO:0007669"/>
    <property type="project" value="TreeGrafter"/>
</dbReference>
<dbReference type="AlphaFoldDB" id="A0A146KJ09"/>
<feature type="domain" description="Myb-like" evidence="1">
    <location>
        <begin position="49"/>
        <end position="99"/>
    </location>
</feature>
<dbReference type="EMBL" id="GDID01001215">
    <property type="protein sequence ID" value="JAP95391.1"/>
    <property type="molecule type" value="Transcribed_RNA"/>
</dbReference>
<dbReference type="InterPro" id="IPR009057">
    <property type="entry name" value="Homeodomain-like_sf"/>
</dbReference>
<reference evidence="3" key="1">
    <citation type="submission" date="2015-07" db="EMBL/GenBank/DDBJ databases">
        <title>Adaptation to a free-living lifestyle via gene acquisitions in the diplomonad Trepomonas sp. PC1.</title>
        <authorList>
            <person name="Xu F."/>
            <person name="Jerlstrom-Hultqvist J."/>
            <person name="Kolisko M."/>
            <person name="Simpson A.G.B."/>
            <person name="Roger A.J."/>
            <person name="Svard S.G."/>
            <person name="Andersson J.O."/>
        </authorList>
    </citation>
    <scope>NUCLEOTIDE SEQUENCE</scope>
    <source>
        <strain evidence="3">PC1</strain>
    </source>
</reference>
<dbReference type="SMART" id="SM00717">
    <property type="entry name" value="SANT"/>
    <property type="match status" value="2"/>
</dbReference>
<dbReference type="Gene3D" id="1.10.10.60">
    <property type="entry name" value="Homeodomain-like"/>
    <property type="match status" value="2"/>
</dbReference>
<evidence type="ECO:0000259" key="1">
    <source>
        <dbReference type="PROSITE" id="PS50090"/>
    </source>
</evidence>
<feature type="domain" description="HTH myb-type" evidence="2">
    <location>
        <begin position="56"/>
        <end position="103"/>
    </location>
</feature>
<name>A0A146KJ09_9EUKA</name>
<proteinExistence type="predicted"/>
<dbReference type="PANTHER" id="PTHR45614:SF25">
    <property type="entry name" value="MYB PROTEIN"/>
    <property type="match status" value="1"/>
</dbReference>
<evidence type="ECO:0000313" key="3">
    <source>
        <dbReference type="EMBL" id="JAP95391.1"/>
    </source>
</evidence>
<sequence length="145" mass="17224">MWTQEEIDSLMHVVENSKENGMINWDIVITHFPQNTKTQLKSYFQKHMRTELVYFRWTEADEQKLIQAASDLNRKWDKIQKLFPSFTKNQLTSKYNNIKKRQLHNPHPKPKKATIDTTKTDTLLTNENADQLLDELMKLMSLNGM</sequence>
<dbReference type="InterPro" id="IPR017930">
    <property type="entry name" value="Myb_dom"/>
</dbReference>
<dbReference type="GO" id="GO:0005634">
    <property type="term" value="C:nucleus"/>
    <property type="evidence" value="ECO:0007669"/>
    <property type="project" value="TreeGrafter"/>
</dbReference>
<dbReference type="SUPFAM" id="SSF46689">
    <property type="entry name" value="Homeodomain-like"/>
    <property type="match status" value="1"/>
</dbReference>
<evidence type="ECO:0000259" key="2">
    <source>
        <dbReference type="PROSITE" id="PS51294"/>
    </source>
</evidence>
<dbReference type="PROSITE" id="PS50090">
    <property type="entry name" value="MYB_LIKE"/>
    <property type="match status" value="2"/>
</dbReference>
<organism evidence="3">
    <name type="scientific">Trepomonas sp. PC1</name>
    <dbReference type="NCBI Taxonomy" id="1076344"/>
    <lineage>
        <taxon>Eukaryota</taxon>
        <taxon>Metamonada</taxon>
        <taxon>Diplomonadida</taxon>
        <taxon>Hexamitidae</taxon>
        <taxon>Hexamitinae</taxon>
        <taxon>Trepomonas</taxon>
    </lineage>
</organism>
<dbReference type="CDD" id="cd00167">
    <property type="entry name" value="SANT"/>
    <property type="match status" value="2"/>
</dbReference>
<dbReference type="PANTHER" id="PTHR45614">
    <property type="entry name" value="MYB PROTEIN-RELATED"/>
    <property type="match status" value="1"/>
</dbReference>
<feature type="domain" description="HTH myb-type" evidence="2">
    <location>
        <begin position="1"/>
        <end position="52"/>
    </location>
</feature>
<dbReference type="Pfam" id="PF13921">
    <property type="entry name" value="Myb_DNA-bind_6"/>
    <property type="match status" value="1"/>
</dbReference>
<keyword evidence="3" id="KW-0238">DNA-binding</keyword>
<protein>
    <submittedName>
        <fullName evidence="3">Myb-like DNA-binding domain-containing protein</fullName>
    </submittedName>
</protein>
<feature type="domain" description="Myb-like" evidence="1">
    <location>
        <begin position="1"/>
        <end position="48"/>
    </location>
</feature>
<gene>
    <name evidence="3" type="ORF">TPC1_11636</name>
</gene>
<dbReference type="PROSITE" id="PS51294">
    <property type="entry name" value="HTH_MYB"/>
    <property type="match status" value="2"/>
</dbReference>
<dbReference type="GO" id="GO:0000981">
    <property type="term" value="F:DNA-binding transcription factor activity, RNA polymerase II-specific"/>
    <property type="evidence" value="ECO:0007669"/>
    <property type="project" value="TreeGrafter"/>
</dbReference>
<accession>A0A146KJ09</accession>
<dbReference type="InterPro" id="IPR001005">
    <property type="entry name" value="SANT/Myb"/>
</dbReference>